<feature type="non-terminal residue" evidence="2">
    <location>
        <position position="163"/>
    </location>
</feature>
<gene>
    <name evidence="2" type="ORF">HRJ53_05545</name>
</gene>
<accession>A0A7V8NNA1</accession>
<comment type="caution">
    <text evidence="2">The sequence shown here is derived from an EMBL/GenBank/DDBJ whole genome shotgun (WGS) entry which is preliminary data.</text>
</comment>
<name>A0A7V8NNA1_9BACT</name>
<keyword evidence="1" id="KW-1133">Transmembrane helix</keyword>
<evidence type="ECO:0000256" key="1">
    <source>
        <dbReference type="SAM" id="Phobius"/>
    </source>
</evidence>
<keyword evidence="3" id="KW-1185">Reference proteome</keyword>
<reference evidence="2" key="1">
    <citation type="submission" date="2020-06" db="EMBL/GenBank/DDBJ databases">
        <title>Legume-microbial interactions unlock mineral nutrients during tropical forest succession.</title>
        <authorList>
            <person name="Epihov D.Z."/>
        </authorList>
    </citation>
    <scope>NUCLEOTIDE SEQUENCE [LARGE SCALE GENOMIC DNA]</scope>
    <source>
        <strain evidence="2">Pan2503</strain>
    </source>
</reference>
<proteinExistence type="predicted"/>
<dbReference type="EMBL" id="JACDQQ010000540">
    <property type="protein sequence ID" value="MBA0084438.1"/>
    <property type="molecule type" value="Genomic_DNA"/>
</dbReference>
<keyword evidence="1" id="KW-0812">Transmembrane</keyword>
<feature type="transmembrane region" description="Helical" evidence="1">
    <location>
        <begin position="121"/>
        <end position="141"/>
    </location>
</feature>
<sequence>MKPDSQPRGVLSAILAVLLLALMAVLAGGAALRESVTVDEISHIGAGVSYLQKLDLRLNPEHPPLPKVLAAIPLVIRGVRADYKHISWTFSDKFFPAYLGQWVFGEWLLERWNSPAAVLKWARLPMLLLTLLLGLVINLFARKLGSPWGGALCLTVFASTPAF</sequence>
<dbReference type="Proteomes" id="UP000567293">
    <property type="component" value="Unassembled WGS sequence"/>
</dbReference>
<evidence type="ECO:0008006" key="4">
    <source>
        <dbReference type="Google" id="ProtNLM"/>
    </source>
</evidence>
<organism evidence="2 3">
    <name type="scientific">Candidatus Acidiferrum panamense</name>
    <dbReference type="NCBI Taxonomy" id="2741543"/>
    <lineage>
        <taxon>Bacteria</taxon>
        <taxon>Pseudomonadati</taxon>
        <taxon>Acidobacteriota</taxon>
        <taxon>Terriglobia</taxon>
        <taxon>Candidatus Acidiferrales</taxon>
        <taxon>Candidatus Acidiferrum</taxon>
    </lineage>
</organism>
<evidence type="ECO:0000313" key="3">
    <source>
        <dbReference type="Proteomes" id="UP000567293"/>
    </source>
</evidence>
<protein>
    <recommendedName>
        <fullName evidence="4">Glycosyltransferase RgtA/B/C/D-like domain-containing protein</fullName>
    </recommendedName>
</protein>
<keyword evidence="1" id="KW-0472">Membrane</keyword>
<evidence type="ECO:0000313" key="2">
    <source>
        <dbReference type="EMBL" id="MBA0084438.1"/>
    </source>
</evidence>
<dbReference type="AlphaFoldDB" id="A0A7V8NNA1"/>